<evidence type="ECO:0000256" key="1">
    <source>
        <dbReference type="SAM" id="MobiDB-lite"/>
    </source>
</evidence>
<accession>A0A6N6MRE4</accession>
<keyword evidence="4" id="KW-1185">Reference proteome</keyword>
<comment type="caution">
    <text evidence="3">The sequence shown here is derived from an EMBL/GenBank/DDBJ whole genome shotgun (WGS) entry which is preliminary data.</text>
</comment>
<evidence type="ECO:0000313" key="3">
    <source>
        <dbReference type="EMBL" id="KAB1072749.1"/>
    </source>
</evidence>
<dbReference type="Gene3D" id="2.40.10.10">
    <property type="entry name" value="Trypsin-like serine proteases"/>
    <property type="match status" value="1"/>
</dbReference>
<dbReference type="PRINTS" id="PR00722">
    <property type="entry name" value="CHYMOTRYPSIN"/>
</dbReference>
<dbReference type="InterPro" id="IPR043504">
    <property type="entry name" value="Peptidase_S1_PA_chymotrypsin"/>
</dbReference>
<sequence length="309" mass="31087">MRLRADFAPGRGRGRVSAGPSGPHPDEPERTVTGPLTQRRASGGRLALTLLAAGLGLGIGLGPAAAIEGGTAARAGDPLAQATVGIGTLTQPEESLRLTRCSGVLIAPDLVLTAAHCVNGDPLGALVVFYRGSGPVKPVYVARVLARYSPDPGELPSGTEGVRLADLSLDLAVLRLSTPVRDRRPVPLSSDPRRVPSALRVAGAGLSGRSVGQLRTASLSPVAASSTGLTIARVNGGRLCLGDSGGPVVAQDRRGLFVWGVASAVITAQAPCGGYVVIAPAAQVFSARGAGSTHRFATASSAGSPARGQ</sequence>
<feature type="domain" description="Peptidase S1" evidence="2">
    <location>
        <begin position="67"/>
        <end position="273"/>
    </location>
</feature>
<keyword evidence="3" id="KW-0645">Protease</keyword>
<dbReference type="EMBL" id="VZZJ01000011">
    <property type="protein sequence ID" value="KAB1072749.1"/>
    <property type="molecule type" value="Genomic_DNA"/>
</dbReference>
<feature type="region of interest" description="Disordered" evidence="1">
    <location>
        <begin position="1"/>
        <end position="36"/>
    </location>
</feature>
<dbReference type="SMART" id="SM00020">
    <property type="entry name" value="Tryp_SPc"/>
    <property type="match status" value="1"/>
</dbReference>
<dbReference type="Proteomes" id="UP000441523">
    <property type="component" value="Unassembled WGS sequence"/>
</dbReference>
<dbReference type="SUPFAM" id="SSF50494">
    <property type="entry name" value="Trypsin-like serine proteases"/>
    <property type="match status" value="1"/>
</dbReference>
<dbReference type="AlphaFoldDB" id="A0A6N6MRE4"/>
<organism evidence="3 4">
    <name type="scientific">Methylobacterium planeticum</name>
    <dbReference type="NCBI Taxonomy" id="2615211"/>
    <lineage>
        <taxon>Bacteria</taxon>
        <taxon>Pseudomonadati</taxon>
        <taxon>Pseudomonadota</taxon>
        <taxon>Alphaproteobacteria</taxon>
        <taxon>Hyphomicrobiales</taxon>
        <taxon>Methylobacteriaceae</taxon>
        <taxon>Methylobacterium</taxon>
    </lineage>
</organism>
<protein>
    <submittedName>
        <fullName evidence="3">Trypsin-like serine protease</fullName>
    </submittedName>
</protein>
<dbReference type="InterPro" id="IPR001314">
    <property type="entry name" value="Peptidase_S1A"/>
</dbReference>
<dbReference type="PROSITE" id="PS00134">
    <property type="entry name" value="TRYPSIN_HIS"/>
    <property type="match status" value="1"/>
</dbReference>
<proteinExistence type="predicted"/>
<dbReference type="GO" id="GO:0004252">
    <property type="term" value="F:serine-type endopeptidase activity"/>
    <property type="evidence" value="ECO:0007669"/>
    <property type="project" value="InterPro"/>
</dbReference>
<name>A0A6N6MRE4_9HYPH</name>
<dbReference type="PROSITE" id="PS50240">
    <property type="entry name" value="TRYPSIN_DOM"/>
    <property type="match status" value="1"/>
</dbReference>
<dbReference type="InterPro" id="IPR001254">
    <property type="entry name" value="Trypsin_dom"/>
</dbReference>
<evidence type="ECO:0000313" key="4">
    <source>
        <dbReference type="Proteomes" id="UP000441523"/>
    </source>
</evidence>
<keyword evidence="3" id="KW-0378">Hydrolase</keyword>
<dbReference type="InterPro" id="IPR018114">
    <property type="entry name" value="TRYPSIN_HIS"/>
</dbReference>
<evidence type="ECO:0000259" key="2">
    <source>
        <dbReference type="PROSITE" id="PS50240"/>
    </source>
</evidence>
<dbReference type="GO" id="GO:0006508">
    <property type="term" value="P:proteolysis"/>
    <property type="evidence" value="ECO:0007669"/>
    <property type="project" value="UniProtKB-KW"/>
</dbReference>
<reference evidence="3 4" key="1">
    <citation type="submission" date="2019-09" db="EMBL/GenBank/DDBJ databases">
        <title>YIM 132548 draft genome.</title>
        <authorList>
            <person name="Jiang L."/>
        </authorList>
    </citation>
    <scope>NUCLEOTIDE SEQUENCE [LARGE SCALE GENOMIC DNA]</scope>
    <source>
        <strain evidence="3 4">YIM 132548</strain>
    </source>
</reference>
<dbReference type="Pfam" id="PF00089">
    <property type="entry name" value="Trypsin"/>
    <property type="match status" value="1"/>
</dbReference>
<dbReference type="InterPro" id="IPR009003">
    <property type="entry name" value="Peptidase_S1_PA"/>
</dbReference>
<gene>
    <name evidence="3" type="ORF">F6X51_14150</name>
</gene>